<name>A0ABP1H983_9EUKA</name>
<evidence type="ECO:0000313" key="3">
    <source>
        <dbReference type="Proteomes" id="UP001642409"/>
    </source>
</evidence>
<keyword evidence="3" id="KW-1185">Reference proteome</keyword>
<organism evidence="2 3">
    <name type="scientific">Hexamita inflata</name>
    <dbReference type="NCBI Taxonomy" id="28002"/>
    <lineage>
        <taxon>Eukaryota</taxon>
        <taxon>Metamonada</taxon>
        <taxon>Diplomonadida</taxon>
        <taxon>Hexamitidae</taxon>
        <taxon>Hexamitinae</taxon>
        <taxon>Hexamita</taxon>
    </lineage>
</organism>
<keyword evidence="1" id="KW-1133">Transmembrane helix</keyword>
<accession>A0ABP1H983</accession>
<feature type="transmembrane region" description="Helical" evidence="1">
    <location>
        <begin position="84"/>
        <end position="101"/>
    </location>
</feature>
<sequence>MVPNKETTNIIIILISKSSQTSLLLKKCQKDISTTIHKFLLGIIFRCSKIAGEHQTFLSIRIAKLSHFTYKFLNSKTQQRRVQLLNLILNCYYYGVIISLIKQRSSTDGLE</sequence>
<evidence type="ECO:0000313" key="2">
    <source>
        <dbReference type="EMBL" id="CAL5989318.1"/>
    </source>
</evidence>
<gene>
    <name evidence="2" type="ORF">HINF_LOCUS10806</name>
</gene>
<reference evidence="2 3" key="1">
    <citation type="submission" date="2024-07" db="EMBL/GenBank/DDBJ databases">
        <authorList>
            <person name="Akdeniz Z."/>
        </authorList>
    </citation>
    <scope>NUCLEOTIDE SEQUENCE [LARGE SCALE GENOMIC DNA]</scope>
</reference>
<dbReference type="EMBL" id="CAXDID020000023">
    <property type="protein sequence ID" value="CAL5989318.1"/>
    <property type="molecule type" value="Genomic_DNA"/>
</dbReference>
<proteinExistence type="predicted"/>
<dbReference type="Proteomes" id="UP001642409">
    <property type="component" value="Unassembled WGS sequence"/>
</dbReference>
<keyword evidence="1" id="KW-0472">Membrane</keyword>
<protein>
    <submittedName>
        <fullName evidence="2">Hypothetical_protein</fullName>
    </submittedName>
</protein>
<keyword evidence="1" id="KW-0812">Transmembrane</keyword>
<comment type="caution">
    <text evidence="2">The sequence shown here is derived from an EMBL/GenBank/DDBJ whole genome shotgun (WGS) entry which is preliminary data.</text>
</comment>
<evidence type="ECO:0000256" key="1">
    <source>
        <dbReference type="SAM" id="Phobius"/>
    </source>
</evidence>